<evidence type="ECO:0000256" key="4">
    <source>
        <dbReference type="ARBA" id="ARBA00023139"/>
    </source>
</evidence>
<comment type="caution">
    <text evidence="9">The sequence shown here is derived from an EMBL/GenBank/DDBJ whole genome shotgun (WGS) entry which is preliminary data.</text>
</comment>
<feature type="lipid moiety-binding region" description="S-diacylglycerol cysteine" evidence="7">
    <location>
        <position position="26"/>
    </location>
</feature>
<dbReference type="PANTHER" id="PTHR30429">
    <property type="entry name" value="D-METHIONINE-BINDING LIPOPROTEIN METQ"/>
    <property type="match status" value="1"/>
</dbReference>
<keyword evidence="4" id="KW-0564">Palmitate</keyword>
<evidence type="ECO:0000313" key="9">
    <source>
        <dbReference type="EMBL" id="MBB4885323.1"/>
    </source>
</evidence>
<dbReference type="SUPFAM" id="SSF53850">
    <property type="entry name" value="Periplasmic binding protein-like II"/>
    <property type="match status" value="1"/>
</dbReference>
<dbReference type="PROSITE" id="PS51257">
    <property type="entry name" value="PROKAR_LIPOPROTEIN"/>
    <property type="match status" value="1"/>
</dbReference>
<organism evidence="9 10">
    <name type="scientific">Streptomyces netropsis</name>
    <name type="common">Streptoverticillium netropsis</name>
    <dbReference type="NCBI Taxonomy" id="55404"/>
    <lineage>
        <taxon>Bacteria</taxon>
        <taxon>Bacillati</taxon>
        <taxon>Actinomycetota</taxon>
        <taxon>Actinomycetes</taxon>
        <taxon>Kitasatosporales</taxon>
        <taxon>Streptomycetaceae</taxon>
        <taxon>Streptomyces</taxon>
    </lineage>
</organism>
<dbReference type="Proteomes" id="UP000556436">
    <property type="component" value="Unassembled WGS sequence"/>
</dbReference>
<comment type="similarity">
    <text evidence="6">Belongs to the nlpA lipoprotein family.</text>
</comment>
<accession>A0A7W7L7Z4</accession>
<gene>
    <name evidence="9" type="ORF">FHS38_001351</name>
</gene>
<evidence type="ECO:0000256" key="8">
    <source>
        <dbReference type="SAM" id="SignalP"/>
    </source>
</evidence>
<keyword evidence="10" id="KW-1185">Reference proteome</keyword>
<feature type="signal peptide" evidence="8">
    <location>
        <begin position="1"/>
        <end position="31"/>
    </location>
</feature>
<name>A0A7W7L7Z4_STRNE</name>
<dbReference type="PIRSF" id="PIRSF002854">
    <property type="entry name" value="MetQ"/>
    <property type="match status" value="1"/>
</dbReference>
<evidence type="ECO:0000256" key="1">
    <source>
        <dbReference type="ARBA" id="ARBA00004635"/>
    </source>
</evidence>
<keyword evidence="5 6" id="KW-0449">Lipoprotein</keyword>
<feature type="chain" id="PRO_5031076967" description="Lipoprotein" evidence="8">
    <location>
        <begin position="32"/>
        <end position="294"/>
    </location>
</feature>
<evidence type="ECO:0000313" key="10">
    <source>
        <dbReference type="Proteomes" id="UP000556436"/>
    </source>
</evidence>
<evidence type="ECO:0000256" key="7">
    <source>
        <dbReference type="PIRSR" id="PIRSR002854-1"/>
    </source>
</evidence>
<dbReference type="EMBL" id="JACHJG010000002">
    <property type="protein sequence ID" value="MBB4885323.1"/>
    <property type="molecule type" value="Genomic_DNA"/>
</dbReference>
<dbReference type="InterPro" id="IPR004872">
    <property type="entry name" value="Lipoprotein_NlpA"/>
</dbReference>
<dbReference type="InterPro" id="IPR006311">
    <property type="entry name" value="TAT_signal"/>
</dbReference>
<dbReference type="PANTHER" id="PTHR30429:SF3">
    <property type="entry name" value="LIPOPROTEIN"/>
    <property type="match status" value="1"/>
</dbReference>
<reference evidence="9 10" key="1">
    <citation type="submission" date="2020-08" db="EMBL/GenBank/DDBJ databases">
        <title>Genomic Encyclopedia of Type Strains, Phase III (KMG-III): the genomes of soil and plant-associated and newly described type strains.</title>
        <authorList>
            <person name="Whitman W."/>
        </authorList>
    </citation>
    <scope>NUCLEOTIDE SEQUENCE [LARGE SCALE GENOMIC DNA]</scope>
    <source>
        <strain evidence="9 10">CECT 3265</strain>
    </source>
</reference>
<dbReference type="PROSITE" id="PS51318">
    <property type="entry name" value="TAT"/>
    <property type="match status" value="1"/>
</dbReference>
<dbReference type="Pfam" id="PF03180">
    <property type="entry name" value="Lipoprotein_9"/>
    <property type="match status" value="1"/>
</dbReference>
<evidence type="ECO:0000256" key="2">
    <source>
        <dbReference type="ARBA" id="ARBA00022729"/>
    </source>
</evidence>
<dbReference type="AlphaFoldDB" id="A0A7W7L7Z4"/>
<dbReference type="Gene3D" id="3.40.190.10">
    <property type="entry name" value="Periplasmic binding protein-like II"/>
    <property type="match status" value="2"/>
</dbReference>
<comment type="subcellular location">
    <subcellularLocation>
        <location evidence="1">Membrane</location>
        <topology evidence="1">Lipid-anchor</topology>
    </subcellularLocation>
</comment>
<sequence>MNLTLSRRRVAAASVAAALTLALSSCDLSEAADGNQVRIGVNGADPEWDVLAEEAEKEGLKVKIVNFDDYQLPNKALADGDIELNAFQHLAFLSQFNARNGTDIVPVTSTSVAPMGLYSLKHKKVEEIPDGARVAIPNDPSNQGRALLVLEQAKLIDLKDDAGIYGTPEDISANPKHLKITPVDAQQTPRSLKDTAASVINAGVAEQAGYKLKQAVFHDDPESAAARPYVNVLAARAEDKDTENIRKIVKLYRSPKVQEAVAKSAGGARYVLDIPEAELGKELDRLEKQGRADR</sequence>
<dbReference type="RefSeq" id="WP_184731736.1">
    <property type="nucleotide sequence ID" value="NZ_BMRW01000006.1"/>
</dbReference>
<keyword evidence="3" id="KW-0472">Membrane</keyword>
<evidence type="ECO:0000256" key="3">
    <source>
        <dbReference type="ARBA" id="ARBA00023136"/>
    </source>
</evidence>
<dbReference type="GO" id="GO:0016020">
    <property type="term" value="C:membrane"/>
    <property type="evidence" value="ECO:0007669"/>
    <property type="project" value="UniProtKB-SubCell"/>
</dbReference>
<keyword evidence="2 8" id="KW-0732">Signal</keyword>
<protein>
    <recommendedName>
        <fullName evidence="6">Lipoprotein</fullName>
    </recommendedName>
</protein>
<evidence type="ECO:0000256" key="5">
    <source>
        <dbReference type="ARBA" id="ARBA00023288"/>
    </source>
</evidence>
<evidence type="ECO:0000256" key="6">
    <source>
        <dbReference type="PIRNR" id="PIRNR002854"/>
    </source>
</evidence>
<proteinExistence type="inferred from homology"/>